<evidence type="ECO:0000256" key="2">
    <source>
        <dbReference type="ARBA" id="ARBA00022980"/>
    </source>
</evidence>
<dbReference type="AlphaFoldDB" id="A0A9N9T1Y7"/>
<dbReference type="GO" id="GO:0003735">
    <property type="term" value="F:structural constituent of ribosome"/>
    <property type="evidence" value="ECO:0007669"/>
    <property type="project" value="InterPro"/>
</dbReference>
<name>A0A9N9T1Y7_DIABA</name>
<evidence type="ECO:0000313" key="4">
    <source>
        <dbReference type="EMBL" id="CAG9832570.1"/>
    </source>
</evidence>
<keyword evidence="3" id="KW-0687">Ribonucleoprotein</keyword>
<protein>
    <recommendedName>
        <fullName evidence="6">Ribosomal protein S21</fullName>
    </recommendedName>
</protein>
<dbReference type="GO" id="GO:0006412">
    <property type="term" value="P:translation"/>
    <property type="evidence" value="ECO:0007669"/>
    <property type="project" value="InterPro"/>
</dbReference>
<sequence length="108" mass="12703">MTLKHASFIARTVFVKNNDVDAACRVLNRILGREDILDQYRRTRYFEKPFQAKSRQLKPHSWSDDITSITNNWQQRAQNRKEWRIKCVSLSRSSSKLLNCCKTGVKPC</sequence>
<evidence type="ECO:0000256" key="1">
    <source>
        <dbReference type="ARBA" id="ARBA00006640"/>
    </source>
</evidence>
<dbReference type="PANTHER" id="PTHR21109">
    <property type="entry name" value="MITOCHONDRIAL 28S RIBOSOMAL PROTEIN S21"/>
    <property type="match status" value="1"/>
</dbReference>
<dbReference type="GO" id="GO:0005840">
    <property type="term" value="C:ribosome"/>
    <property type="evidence" value="ECO:0007669"/>
    <property type="project" value="UniProtKB-KW"/>
</dbReference>
<accession>A0A9N9T1Y7</accession>
<keyword evidence="2" id="KW-0689">Ribosomal protein</keyword>
<dbReference type="PANTHER" id="PTHR21109:SF0">
    <property type="entry name" value="SMALL RIBOSOMAL SUBUNIT PROTEIN BS21M"/>
    <property type="match status" value="1"/>
</dbReference>
<evidence type="ECO:0000256" key="3">
    <source>
        <dbReference type="ARBA" id="ARBA00023274"/>
    </source>
</evidence>
<proteinExistence type="inferred from homology"/>
<dbReference type="InterPro" id="IPR001911">
    <property type="entry name" value="Ribosomal_bS21"/>
</dbReference>
<dbReference type="EMBL" id="OU898279">
    <property type="protein sequence ID" value="CAG9832570.1"/>
    <property type="molecule type" value="Genomic_DNA"/>
</dbReference>
<reference evidence="4" key="1">
    <citation type="submission" date="2022-01" db="EMBL/GenBank/DDBJ databases">
        <authorList>
            <person name="King R."/>
        </authorList>
    </citation>
    <scope>NUCLEOTIDE SEQUENCE</scope>
</reference>
<dbReference type="Pfam" id="PF01165">
    <property type="entry name" value="Ribosomal_S21"/>
    <property type="match status" value="1"/>
</dbReference>
<gene>
    <name evidence="4" type="ORF">DIABBA_LOCUS6036</name>
</gene>
<dbReference type="Proteomes" id="UP001153709">
    <property type="component" value="Chromosome 4"/>
</dbReference>
<evidence type="ECO:0008006" key="6">
    <source>
        <dbReference type="Google" id="ProtNLM"/>
    </source>
</evidence>
<organism evidence="4 5">
    <name type="scientific">Diabrotica balteata</name>
    <name type="common">Banded cucumber beetle</name>
    <dbReference type="NCBI Taxonomy" id="107213"/>
    <lineage>
        <taxon>Eukaryota</taxon>
        <taxon>Metazoa</taxon>
        <taxon>Ecdysozoa</taxon>
        <taxon>Arthropoda</taxon>
        <taxon>Hexapoda</taxon>
        <taxon>Insecta</taxon>
        <taxon>Pterygota</taxon>
        <taxon>Neoptera</taxon>
        <taxon>Endopterygota</taxon>
        <taxon>Coleoptera</taxon>
        <taxon>Polyphaga</taxon>
        <taxon>Cucujiformia</taxon>
        <taxon>Chrysomeloidea</taxon>
        <taxon>Chrysomelidae</taxon>
        <taxon>Galerucinae</taxon>
        <taxon>Diabroticina</taxon>
        <taxon>Diabroticites</taxon>
        <taxon>Diabrotica</taxon>
    </lineage>
</organism>
<dbReference type="GO" id="GO:1990904">
    <property type="term" value="C:ribonucleoprotein complex"/>
    <property type="evidence" value="ECO:0007669"/>
    <property type="project" value="UniProtKB-KW"/>
</dbReference>
<keyword evidence="5" id="KW-1185">Reference proteome</keyword>
<dbReference type="NCBIfam" id="TIGR00030">
    <property type="entry name" value="S21p"/>
    <property type="match status" value="1"/>
</dbReference>
<dbReference type="OrthoDB" id="2501249at2759"/>
<evidence type="ECO:0000313" key="5">
    <source>
        <dbReference type="Proteomes" id="UP001153709"/>
    </source>
</evidence>
<comment type="similarity">
    <text evidence="1">Belongs to the bacterial ribosomal protein bS21 family.</text>
</comment>